<evidence type="ECO:0000259" key="7">
    <source>
        <dbReference type="Pfam" id="PF00347"/>
    </source>
</evidence>
<dbReference type="SUPFAM" id="SSF56053">
    <property type="entry name" value="Ribosomal protein L6"/>
    <property type="match status" value="2"/>
</dbReference>
<dbReference type="Proteomes" id="UP000673975">
    <property type="component" value="Unassembled WGS sequence"/>
</dbReference>
<organism evidence="8 9">
    <name type="scientific">Natronogracilivirga saccharolytica</name>
    <dbReference type="NCBI Taxonomy" id="2812953"/>
    <lineage>
        <taxon>Bacteria</taxon>
        <taxon>Pseudomonadati</taxon>
        <taxon>Balneolota</taxon>
        <taxon>Balneolia</taxon>
        <taxon>Balneolales</taxon>
        <taxon>Cyclonatronaceae</taxon>
        <taxon>Natronogracilivirga</taxon>
    </lineage>
</organism>
<evidence type="ECO:0000256" key="4">
    <source>
        <dbReference type="HAMAP-Rule" id="MF_01365"/>
    </source>
</evidence>
<comment type="function">
    <text evidence="4 6">This protein binds to the 23S rRNA, and is important in its secondary structure. It is located near the subunit interface in the base of the L7/L12 stalk, and near the tRNA binding site of the peptidyltransferase center.</text>
</comment>
<evidence type="ECO:0000313" key="9">
    <source>
        <dbReference type="Proteomes" id="UP000673975"/>
    </source>
</evidence>
<evidence type="ECO:0000256" key="3">
    <source>
        <dbReference type="ARBA" id="ARBA00023274"/>
    </source>
</evidence>
<dbReference type="PIRSF" id="PIRSF002162">
    <property type="entry name" value="Ribosomal_L6"/>
    <property type="match status" value="1"/>
</dbReference>
<dbReference type="NCBIfam" id="TIGR03654">
    <property type="entry name" value="L6_bact"/>
    <property type="match status" value="1"/>
</dbReference>
<dbReference type="FunFam" id="3.90.930.12:FF:000001">
    <property type="entry name" value="50S ribosomal protein L6"/>
    <property type="match status" value="1"/>
</dbReference>
<evidence type="ECO:0000256" key="6">
    <source>
        <dbReference type="RuleBase" id="RU003870"/>
    </source>
</evidence>
<dbReference type="Gene3D" id="3.90.930.12">
    <property type="entry name" value="Ribosomal protein L6, alpha-beta domain"/>
    <property type="match status" value="2"/>
</dbReference>
<reference evidence="8" key="1">
    <citation type="submission" date="2021-02" db="EMBL/GenBank/DDBJ databases">
        <title>Natronogracilivirga saccharolytica gen. nov. sp. nov. a new anaerobic, haloalkiliphilic carbohydrate-fermenting bacterium from soda lake and proposing of Cyclonatronumiaceae fam. nov. in the phylum Balneolaeota.</title>
        <authorList>
            <person name="Zhilina T.N."/>
            <person name="Sorokin D.Y."/>
            <person name="Zavarzina D.G."/>
            <person name="Toshchakov S.V."/>
            <person name="Kublanov I.V."/>
        </authorList>
    </citation>
    <scope>NUCLEOTIDE SEQUENCE</scope>
    <source>
        <strain evidence="8">Z-1702</strain>
    </source>
</reference>
<name>A0A8J7UV75_9BACT</name>
<dbReference type="InterPro" id="IPR000702">
    <property type="entry name" value="Ribosomal_uL6-like"/>
</dbReference>
<comment type="caution">
    <text evidence="8">The sequence shown here is derived from an EMBL/GenBank/DDBJ whole genome shotgun (WGS) entry which is preliminary data.</text>
</comment>
<accession>A0A8J7UV75</accession>
<feature type="domain" description="Large ribosomal subunit protein uL6 alpha-beta" evidence="7">
    <location>
        <begin position="13"/>
        <end position="83"/>
    </location>
</feature>
<comment type="subunit">
    <text evidence="4">Part of the 50S ribosomal subunit.</text>
</comment>
<dbReference type="GO" id="GO:0003735">
    <property type="term" value="F:structural constituent of ribosome"/>
    <property type="evidence" value="ECO:0007669"/>
    <property type="project" value="UniProtKB-UniRule"/>
</dbReference>
<evidence type="ECO:0000256" key="1">
    <source>
        <dbReference type="ARBA" id="ARBA00009356"/>
    </source>
</evidence>
<dbReference type="InterPro" id="IPR019906">
    <property type="entry name" value="Ribosomal_uL6_bac-type"/>
</dbReference>
<dbReference type="PANTHER" id="PTHR11655">
    <property type="entry name" value="60S/50S RIBOSOMAL PROTEIN L6/L9"/>
    <property type="match status" value="1"/>
</dbReference>
<dbReference type="AlphaFoldDB" id="A0A8J7UV75"/>
<dbReference type="HAMAP" id="MF_01365_B">
    <property type="entry name" value="Ribosomal_uL6_B"/>
    <property type="match status" value="1"/>
</dbReference>
<evidence type="ECO:0000313" key="8">
    <source>
        <dbReference type="EMBL" id="MBP3192272.1"/>
    </source>
</evidence>
<gene>
    <name evidence="4 8" type="primary">rplF</name>
    <name evidence="8" type="ORF">NATSA_06330</name>
</gene>
<dbReference type="InterPro" id="IPR002358">
    <property type="entry name" value="Ribosomal_uL6_CS"/>
</dbReference>
<keyword evidence="4 6" id="KW-0694">RNA-binding</keyword>
<dbReference type="RefSeq" id="WP_210511161.1">
    <property type="nucleotide sequence ID" value="NZ_JAFIDN010000003.1"/>
</dbReference>
<keyword evidence="3 4" id="KW-0687">Ribonucleoprotein</keyword>
<sequence length="184" mass="20197">MSRIGNLPVPLAKGVEFSIDKANKVTVKGSKGELSLQIDPRFKVEKNEDEVVIARDSEDKKVKSLHGLYRVLISNLITGVTDGFKKELEIIGVGYRAMVNGNVLEMSLGYSHPFFFVPPDGINIEVDTKSSKNPRIIVSGIDKELVGQVAAKIRSLRPPEPYKGKGVRYVGEYVRKKAGKSAGK</sequence>
<evidence type="ECO:0000256" key="2">
    <source>
        <dbReference type="ARBA" id="ARBA00022980"/>
    </source>
</evidence>
<dbReference type="PRINTS" id="PR00059">
    <property type="entry name" value="RIBOSOMALL6"/>
</dbReference>
<dbReference type="PANTHER" id="PTHR11655:SF14">
    <property type="entry name" value="LARGE RIBOSOMAL SUBUNIT PROTEIN UL6M"/>
    <property type="match status" value="1"/>
</dbReference>
<dbReference type="InterPro" id="IPR020040">
    <property type="entry name" value="Ribosomal_uL6_a/b-dom"/>
</dbReference>
<dbReference type="GO" id="GO:0019843">
    <property type="term" value="F:rRNA binding"/>
    <property type="evidence" value="ECO:0007669"/>
    <property type="project" value="UniProtKB-UniRule"/>
</dbReference>
<protein>
    <recommendedName>
        <fullName evidence="4">Large ribosomal subunit protein uL6</fullName>
    </recommendedName>
</protein>
<dbReference type="InterPro" id="IPR036789">
    <property type="entry name" value="Ribosomal_uL6-like_a/b-dom_sf"/>
</dbReference>
<keyword evidence="9" id="KW-1185">Reference proteome</keyword>
<comment type="similarity">
    <text evidence="1 4 5">Belongs to the universal ribosomal protein uL6 family.</text>
</comment>
<proteinExistence type="inferred from homology"/>
<dbReference type="EMBL" id="JAFIDN010000003">
    <property type="protein sequence ID" value="MBP3192272.1"/>
    <property type="molecule type" value="Genomic_DNA"/>
</dbReference>
<keyword evidence="4 6" id="KW-0699">rRNA-binding</keyword>
<keyword evidence="2 4" id="KW-0689">Ribosomal protein</keyword>
<dbReference type="Pfam" id="PF00347">
    <property type="entry name" value="Ribosomal_L6"/>
    <property type="match status" value="2"/>
</dbReference>
<dbReference type="PROSITE" id="PS00525">
    <property type="entry name" value="RIBOSOMAL_L6_1"/>
    <property type="match status" value="1"/>
</dbReference>
<dbReference type="GO" id="GO:0002181">
    <property type="term" value="P:cytoplasmic translation"/>
    <property type="evidence" value="ECO:0007669"/>
    <property type="project" value="TreeGrafter"/>
</dbReference>
<dbReference type="GO" id="GO:0022625">
    <property type="term" value="C:cytosolic large ribosomal subunit"/>
    <property type="evidence" value="ECO:0007669"/>
    <property type="project" value="UniProtKB-UniRule"/>
</dbReference>
<feature type="domain" description="Large ribosomal subunit protein uL6 alpha-beta" evidence="7">
    <location>
        <begin position="91"/>
        <end position="169"/>
    </location>
</feature>
<evidence type="ECO:0000256" key="5">
    <source>
        <dbReference type="RuleBase" id="RU003869"/>
    </source>
</evidence>